<evidence type="ECO:0000256" key="10">
    <source>
        <dbReference type="ARBA" id="ARBA00023242"/>
    </source>
</evidence>
<evidence type="ECO:0000313" key="14">
    <source>
        <dbReference type="Ensembl" id="ENSCLMP00005040883.1"/>
    </source>
</evidence>
<dbReference type="AlphaFoldDB" id="A0A8C3G7T0"/>
<dbReference type="PROSITE" id="PS50157">
    <property type="entry name" value="ZINC_FINGER_C2H2_2"/>
    <property type="match status" value="3"/>
</dbReference>
<evidence type="ECO:0000259" key="13">
    <source>
        <dbReference type="PROSITE" id="PS50157"/>
    </source>
</evidence>
<dbReference type="SMART" id="SM00355">
    <property type="entry name" value="ZnF_C2H2"/>
    <property type="match status" value="3"/>
</dbReference>
<keyword evidence="3" id="KW-0479">Metal-binding</keyword>
<sequence>MSRLRGVKLFVYQRLTAAVDEILGHLESTITEYEEEMECRHRKLLHAVTNPEDDVRLHSLIKEEQQEWSPSLDEEDPVRQHIKEEQEIFWPGTEVGSQLSGLQVEDVFELPLTVLVKSEEVEEKPQFFPLHQRQNDKDREAEPPASSSAEQITDADEEDRGRSEPDRVLEPGLKCLSGTADKTSQCSGAVTEDSDDDDYRKEIRKPQTDLSIMKKVIPVSDMGPYTGKKSFSCSKCGKRFGQRHHLQTHMRCHTGEKPFSCSLCGKRFTQKGNLTQHLTVHTREKPCSCPVCGERFAQKGNLTQHMTVHKRENFVGERLTRGF</sequence>
<feature type="domain" description="C2H2-type" evidence="13">
    <location>
        <begin position="287"/>
        <end position="314"/>
    </location>
</feature>
<evidence type="ECO:0000256" key="8">
    <source>
        <dbReference type="ARBA" id="ARBA00023125"/>
    </source>
</evidence>
<keyword evidence="9" id="KW-0804">Transcription</keyword>
<dbReference type="PROSITE" id="PS00028">
    <property type="entry name" value="ZINC_FINGER_C2H2_1"/>
    <property type="match status" value="3"/>
</dbReference>
<evidence type="ECO:0000256" key="7">
    <source>
        <dbReference type="ARBA" id="ARBA00023015"/>
    </source>
</evidence>
<dbReference type="GO" id="GO:0008270">
    <property type="term" value="F:zinc ion binding"/>
    <property type="evidence" value="ECO:0007669"/>
    <property type="project" value="UniProtKB-KW"/>
</dbReference>
<reference evidence="14" key="2">
    <citation type="submission" date="2025-09" db="UniProtKB">
        <authorList>
            <consortium name="Ensembl"/>
        </authorList>
    </citation>
    <scope>IDENTIFICATION</scope>
</reference>
<evidence type="ECO:0000256" key="2">
    <source>
        <dbReference type="ARBA" id="ARBA00006991"/>
    </source>
</evidence>
<keyword evidence="8" id="KW-0238">DNA-binding</keyword>
<evidence type="ECO:0000256" key="6">
    <source>
        <dbReference type="ARBA" id="ARBA00022833"/>
    </source>
</evidence>
<dbReference type="FunFam" id="3.30.160.60:FF:000260">
    <property type="entry name" value="Spalt-like transcription factor 1"/>
    <property type="match status" value="1"/>
</dbReference>
<evidence type="ECO:0000256" key="5">
    <source>
        <dbReference type="ARBA" id="ARBA00022771"/>
    </source>
</evidence>
<feature type="compositionally biased region" description="Basic and acidic residues" evidence="12">
    <location>
        <begin position="133"/>
        <end position="142"/>
    </location>
</feature>
<dbReference type="PANTHER" id="PTHR23235:SF120">
    <property type="entry name" value="KRUPPEL-LIKE FACTOR 15"/>
    <property type="match status" value="1"/>
</dbReference>
<feature type="region of interest" description="Disordered" evidence="12">
    <location>
        <begin position="126"/>
        <end position="206"/>
    </location>
</feature>
<keyword evidence="4" id="KW-0677">Repeat</keyword>
<comment type="subcellular location">
    <subcellularLocation>
        <location evidence="1">Nucleus</location>
    </subcellularLocation>
</comment>
<dbReference type="Proteomes" id="UP000694565">
    <property type="component" value="Unplaced"/>
</dbReference>
<feature type="domain" description="C2H2-type" evidence="13">
    <location>
        <begin position="231"/>
        <end position="258"/>
    </location>
</feature>
<name>A0A8C3G7T0_CYCLU</name>
<evidence type="ECO:0000313" key="15">
    <source>
        <dbReference type="Proteomes" id="UP000694565"/>
    </source>
</evidence>
<dbReference type="GeneTree" id="ENSGT01150000286953"/>
<keyword evidence="5 11" id="KW-0863">Zinc-finger</keyword>
<dbReference type="GO" id="GO:0000981">
    <property type="term" value="F:DNA-binding transcription factor activity, RNA polymerase II-specific"/>
    <property type="evidence" value="ECO:0007669"/>
    <property type="project" value="TreeGrafter"/>
</dbReference>
<evidence type="ECO:0000256" key="1">
    <source>
        <dbReference type="ARBA" id="ARBA00004123"/>
    </source>
</evidence>
<reference evidence="14" key="1">
    <citation type="submission" date="2025-08" db="UniProtKB">
        <authorList>
            <consortium name="Ensembl"/>
        </authorList>
    </citation>
    <scope>IDENTIFICATION</scope>
</reference>
<evidence type="ECO:0000256" key="12">
    <source>
        <dbReference type="SAM" id="MobiDB-lite"/>
    </source>
</evidence>
<feature type="compositionally biased region" description="Basic and acidic residues" evidence="12">
    <location>
        <begin position="159"/>
        <end position="169"/>
    </location>
</feature>
<accession>A0A8C3G7T0</accession>
<dbReference type="FunFam" id="3.30.160.60:FF:000322">
    <property type="entry name" value="GDNF-inducible zinc finger protein 1"/>
    <property type="match status" value="1"/>
</dbReference>
<keyword evidence="7" id="KW-0805">Transcription regulation</keyword>
<keyword evidence="6" id="KW-0862">Zinc</keyword>
<evidence type="ECO:0000256" key="3">
    <source>
        <dbReference type="ARBA" id="ARBA00022723"/>
    </source>
</evidence>
<dbReference type="FunFam" id="3.30.160.60:FF:001480">
    <property type="entry name" value="Si:cabz01071911.3"/>
    <property type="match status" value="1"/>
</dbReference>
<dbReference type="Gene3D" id="3.30.160.60">
    <property type="entry name" value="Classic Zinc Finger"/>
    <property type="match status" value="3"/>
</dbReference>
<proteinExistence type="inferred from homology"/>
<evidence type="ECO:0000256" key="11">
    <source>
        <dbReference type="PROSITE-ProRule" id="PRU00042"/>
    </source>
</evidence>
<dbReference type="InterPro" id="IPR013087">
    <property type="entry name" value="Znf_C2H2_type"/>
</dbReference>
<evidence type="ECO:0000256" key="4">
    <source>
        <dbReference type="ARBA" id="ARBA00022737"/>
    </source>
</evidence>
<dbReference type="GO" id="GO:0000978">
    <property type="term" value="F:RNA polymerase II cis-regulatory region sequence-specific DNA binding"/>
    <property type="evidence" value="ECO:0007669"/>
    <property type="project" value="TreeGrafter"/>
</dbReference>
<dbReference type="GO" id="GO:0005634">
    <property type="term" value="C:nucleus"/>
    <property type="evidence" value="ECO:0007669"/>
    <property type="project" value="UniProtKB-SubCell"/>
</dbReference>
<dbReference type="Ensembl" id="ENSCLMT00005042392.1">
    <property type="protein sequence ID" value="ENSCLMP00005040883.1"/>
    <property type="gene ID" value="ENSCLMG00005019213.1"/>
</dbReference>
<keyword evidence="15" id="KW-1185">Reference proteome</keyword>
<comment type="similarity">
    <text evidence="2">Belongs to the krueppel C2H2-type zinc-finger protein family.</text>
</comment>
<dbReference type="InterPro" id="IPR036236">
    <property type="entry name" value="Znf_C2H2_sf"/>
</dbReference>
<dbReference type="Pfam" id="PF00096">
    <property type="entry name" value="zf-C2H2"/>
    <property type="match status" value="3"/>
</dbReference>
<dbReference type="SUPFAM" id="SSF57667">
    <property type="entry name" value="beta-beta-alpha zinc fingers"/>
    <property type="match status" value="2"/>
</dbReference>
<feature type="domain" description="C2H2-type" evidence="13">
    <location>
        <begin position="259"/>
        <end position="286"/>
    </location>
</feature>
<dbReference type="PANTHER" id="PTHR23235">
    <property type="entry name" value="KRUEPPEL-LIKE TRANSCRIPTION FACTOR"/>
    <property type="match status" value="1"/>
</dbReference>
<evidence type="ECO:0000256" key="9">
    <source>
        <dbReference type="ARBA" id="ARBA00023163"/>
    </source>
</evidence>
<keyword evidence="10" id="KW-0539">Nucleus</keyword>
<organism evidence="14 15">
    <name type="scientific">Cyclopterus lumpus</name>
    <name type="common">Lumpsucker</name>
    <dbReference type="NCBI Taxonomy" id="8103"/>
    <lineage>
        <taxon>Eukaryota</taxon>
        <taxon>Metazoa</taxon>
        <taxon>Chordata</taxon>
        <taxon>Craniata</taxon>
        <taxon>Vertebrata</taxon>
        <taxon>Euteleostomi</taxon>
        <taxon>Actinopterygii</taxon>
        <taxon>Neopterygii</taxon>
        <taxon>Teleostei</taxon>
        <taxon>Neoteleostei</taxon>
        <taxon>Acanthomorphata</taxon>
        <taxon>Eupercaria</taxon>
        <taxon>Perciformes</taxon>
        <taxon>Cottioidei</taxon>
        <taxon>Cottales</taxon>
        <taxon>Cyclopteridae</taxon>
        <taxon>Cyclopterus</taxon>
    </lineage>
</organism>
<protein>
    <recommendedName>
        <fullName evidence="13">C2H2-type domain-containing protein</fullName>
    </recommendedName>
</protein>